<comment type="caution">
    <text evidence="3">The sequence shown here is derived from an EMBL/GenBank/DDBJ whole genome shotgun (WGS) entry which is preliminary data.</text>
</comment>
<feature type="domain" description="HIT" evidence="2">
    <location>
        <begin position="6"/>
        <end position="110"/>
    </location>
</feature>
<dbReference type="EMBL" id="JBAKBA010000028">
    <property type="protein sequence ID" value="MEL0659906.1"/>
    <property type="molecule type" value="Genomic_DNA"/>
</dbReference>
<evidence type="ECO:0000256" key="1">
    <source>
        <dbReference type="PROSITE-ProRule" id="PRU00464"/>
    </source>
</evidence>
<keyword evidence="4" id="KW-1185">Reference proteome</keyword>
<evidence type="ECO:0000313" key="4">
    <source>
        <dbReference type="Proteomes" id="UP001366060"/>
    </source>
</evidence>
<accession>A0ABU9HDU0</accession>
<dbReference type="Proteomes" id="UP001366060">
    <property type="component" value="Unassembled WGS sequence"/>
</dbReference>
<protein>
    <submittedName>
        <fullName evidence="3">HIT family protein</fullName>
        <ecNumber evidence="3">2.1.1.-</ecNumber>
    </submittedName>
</protein>
<organism evidence="3 4">
    <name type="scientific">Psychromonas arctica</name>
    <dbReference type="NCBI Taxonomy" id="168275"/>
    <lineage>
        <taxon>Bacteria</taxon>
        <taxon>Pseudomonadati</taxon>
        <taxon>Pseudomonadota</taxon>
        <taxon>Gammaproteobacteria</taxon>
        <taxon>Alteromonadales</taxon>
        <taxon>Psychromonadaceae</taxon>
        <taxon>Psychromonas</taxon>
    </lineage>
</organism>
<dbReference type="SUPFAM" id="SSF54197">
    <property type="entry name" value="HIT-like"/>
    <property type="match status" value="1"/>
</dbReference>
<name>A0ABU9HDU0_9GAMM</name>
<dbReference type="GO" id="GO:0032259">
    <property type="term" value="P:methylation"/>
    <property type="evidence" value="ECO:0007669"/>
    <property type="project" value="UniProtKB-KW"/>
</dbReference>
<gene>
    <name evidence="3" type="ORF">V6255_12235</name>
</gene>
<feature type="short sequence motif" description="Histidine triad motif" evidence="1">
    <location>
        <begin position="95"/>
        <end position="99"/>
    </location>
</feature>
<evidence type="ECO:0000259" key="2">
    <source>
        <dbReference type="PROSITE" id="PS51084"/>
    </source>
</evidence>
<reference evidence="3 4" key="1">
    <citation type="submission" date="2024-02" db="EMBL/GenBank/DDBJ databases">
        <title>Bacteria isolated from the canopy kelp, Nereocystis luetkeana.</title>
        <authorList>
            <person name="Pfister C.A."/>
            <person name="Younker I.T."/>
            <person name="Light S.H."/>
        </authorList>
    </citation>
    <scope>NUCLEOTIDE SEQUENCE [LARGE SCALE GENOMIC DNA]</scope>
    <source>
        <strain evidence="3 4">TI.2.07</strain>
    </source>
</reference>
<keyword evidence="3" id="KW-0489">Methyltransferase</keyword>
<dbReference type="InterPro" id="IPR036265">
    <property type="entry name" value="HIT-like_sf"/>
</dbReference>
<dbReference type="GO" id="GO:0008168">
    <property type="term" value="F:methyltransferase activity"/>
    <property type="evidence" value="ECO:0007669"/>
    <property type="project" value="UniProtKB-KW"/>
</dbReference>
<dbReference type="EC" id="2.1.1.-" evidence="3"/>
<sequence length="140" mass="16247">MSTKTCFYCDKNEVLDSLMIHIGELSHSNLYLNLNQSHLGRVIVASKIHIKEIFELSKSERDGFMGDVALTSEVLQAIFCPDKINYAIYGDIVNHFHMHIVPKYKDKKNWGSPYNDDFPIFLNNQENKILIDKIRKKLET</sequence>
<dbReference type="Gene3D" id="3.30.428.10">
    <property type="entry name" value="HIT-like"/>
    <property type="match status" value="1"/>
</dbReference>
<keyword evidence="3" id="KW-0808">Transferase</keyword>
<proteinExistence type="predicted"/>
<dbReference type="RefSeq" id="WP_341628417.1">
    <property type="nucleotide sequence ID" value="NZ_JBAKBA010000028.1"/>
</dbReference>
<dbReference type="PROSITE" id="PS51084">
    <property type="entry name" value="HIT_2"/>
    <property type="match status" value="1"/>
</dbReference>
<evidence type="ECO:0000313" key="3">
    <source>
        <dbReference type="EMBL" id="MEL0659906.1"/>
    </source>
</evidence>
<dbReference type="Pfam" id="PF01230">
    <property type="entry name" value="HIT"/>
    <property type="match status" value="1"/>
</dbReference>
<dbReference type="InterPro" id="IPR011146">
    <property type="entry name" value="HIT-like"/>
</dbReference>